<evidence type="ECO:0000256" key="1">
    <source>
        <dbReference type="SAM" id="Phobius"/>
    </source>
</evidence>
<dbReference type="NCBIfam" id="TIGR04294">
    <property type="entry name" value="pre_pil_HX9DG"/>
    <property type="match status" value="1"/>
</dbReference>
<keyword evidence="1" id="KW-1133">Transmembrane helix</keyword>
<gene>
    <name evidence="3" type="primary">pilE</name>
    <name evidence="3" type="ORF">Pla144_32940</name>
</gene>
<accession>A0A5C6CRB8</accession>
<organism evidence="3 4">
    <name type="scientific">Bythopirellula polymerisocia</name>
    <dbReference type="NCBI Taxonomy" id="2528003"/>
    <lineage>
        <taxon>Bacteria</taxon>
        <taxon>Pseudomonadati</taxon>
        <taxon>Planctomycetota</taxon>
        <taxon>Planctomycetia</taxon>
        <taxon>Pirellulales</taxon>
        <taxon>Lacipirellulaceae</taxon>
        <taxon>Bythopirellula</taxon>
    </lineage>
</organism>
<dbReference type="RefSeq" id="WP_146451708.1">
    <property type="nucleotide sequence ID" value="NZ_SJPS01000004.1"/>
</dbReference>
<dbReference type="Proteomes" id="UP000318437">
    <property type="component" value="Unassembled WGS sequence"/>
</dbReference>
<dbReference type="AlphaFoldDB" id="A0A5C6CRB8"/>
<keyword evidence="4" id="KW-1185">Reference proteome</keyword>
<feature type="transmembrane region" description="Helical" evidence="1">
    <location>
        <begin position="20"/>
        <end position="43"/>
    </location>
</feature>
<name>A0A5C6CRB8_9BACT</name>
<evidence type="ECO:0000313" key="4">
    <source>
        <dbReference type="Proteomes" id="UP000318437"/>
    </source>
</evidence>
<keyword evidence="1" id="KW-0472">Membrane</keyword>
<protein>
    <submittedName>
        <fullName evidence="3">Fimbrial protein</fullName>
    </submittedName>
</protein>
<dbReference type="PANTHER" id="PTHR30093:SF2">
    <property type="entry name" value="TYPE II SECRETION SYSTEM PROTEIN H"/>
    <property type="match status" value="1"/>
</dbReference>
<comment type="caution">
    <text evidence="3">The sequence shown here is derived from an EMBL/GenBank/DDBJ whole genome shotgun (WGS) entry which is preliminary data.</text>
</comment>
<keyword evidence="1" id="KW-0812">Transmembrane</keyword>
<dbReference type="SUPFAM" id="SSF54523">
    <property type="entry name" value="Pili subunits"/>
    <property type="match status" value="1"/>
</dbReference>
<dbReference type="OrthoDB" id="261883at2"/>
<dbReference type="Pfam" id="PF07963">
    <property type="entry name" value="N_methyl"/>
    <property type="match status" value="1"/>
</dbReference>
<dbReference type="InterPro" id="IPR011453">
    <property type="entry name" value="DUF1559"/>
</dbReference>
<dbReference type="Gene3D" id="3.30.700.10">
    <property type="entry name" value="Glycoprotein, Type 4 Pilin"/>
    <property type="match status" value="1"/>
</dbReference>
<feature type="domain" description="DUF1559" evidence="2">
    <location>
        <begin position="44"/>
        <end position="316"/>
    </location>
</feature>
<dbReference type="InterPro" id="IPR027558">
    <property type="entry name" value="Pre_pil_HX9DG_C"/>
</dbReference>
<proteinExistence type="predicted"/>
<dbReference type="InterPro" id="IPR045584">
    <property type="entry name" value="Pilin-like"/>
</dbReference>
<dbReference type="PANTHER" id="PTHR30093">
    <property type="entry name" value="GENERAL SECRETION PATHWAY PROTEIN G"/>
    <property type="match status" value="1"/>
</dbReference>
<reference evidence="3 4" key="1">
    <citation type="submission" date="2019-02" db="EMBL/GenBank/DDBJ databases">
        <title>Deep-cultivation of Planctomycetes and their phenomic and genomic characterization uncovers novel biology.</title>
        <authorList>
            <person name="Wiegand S."/>
            <person name="Jogler M."/>
            <person name="Boedeker C."/>
            <person name="Pinto D."/>
            <person name="Vollmers J."/>
            <person name="Rivas-Marin E."/>
            <person name="Kohn T."/>
            <person name="Peeters S.H."/>
            <person name="Heuer A."/>
            <person name="Rast P."/>
            <person name="Oberbeckmann S."/>
            <person name="Bunk B."/>
            <person name="Jeske O."/>
            <person name="Meyerdierks A."/>
            <person name="Storesund J.E."/>
            <person name="Kallscheuer N."/>
            <person name="Luecker S."/>
            <person name="Lage O.M."/>
            <person name="Pohl T."/>
            <person name="Merkel B.J."/>
            <person name="Hornburger P."/>
            <person name="Mueller R.-W."/>
            <person name="Bruemmer F."/>
            <person name="Labrenz M."/>
            <person name="Spormann A.M."/>
            <person name="Op Den Camp H."/>
            <person name="Overmann J."/>
            <person name="Amann R."/>
            <person name="Jetten M.S.M."/>
            <person name="Mascher T."/>
            <person name="Medema M.H."/>
            <person name="Devos D.P."/>
            <person name="Kaster A.-K."/>
            <person name="Ovreas L."/>
            <person name="Rohde M."/>
            <person name="Galperin M.Y."/>
            <person name="Jogler C."/>
        </authorList>
    </citation>
    <scope>NUCLEOTIDE SEQUENCE [LARGE SCALE GENOMIC DNA]</scope>
    <source>
        <strain evidence="3 4">Pla144</strain>
    </source>
</reference>
<evidence type="ECO:0000313" key="3">
    <source>
        <dbReference type="EMBL" id="TWU26077.1"/>
    </source>
</evidence>
<dbReference type="InterPro" id="IPR012902">
    <property type="entry name" value="N_methyl_site"/>
</dbReference>
<evidence type="ECO:0000259" key="2">
    <source>
        <dbReference type="Pfam" id="PF07596"/>
    </source>
</evidence>
<dbReference type="EMBL" id="SJPS01000004">
    <property type="protein sequence ID" value="TWU26077.1"/>
    <property type="molecule type" value="Genomic_DNA"/>
</dbReference>
<sequence>MNKLKSNLEVRTFDQRSFGFTLVELLVVIAIIGVLVALLLPAIQAARESARRSQCTSQMKQIGLACLMYEGQKKELPPAYTSGGVNVTNDQAAFYSHNLITFLLPFIEQQNIADLYNFKQNWNEQRKKNPNGMTNFEVSRSYPLSLMQCPSVGSREEDVVSDYSVSAYISAAQTTGFALQELEQRLNRLAPEDQWASILNNYDPTRTYYKPVRLAQISDGTSNSFMLFEIGGRPTVYNRSHIVNGQTNSYGRFWANSENWFALHGNYTDESGNDKNNCDGQMINCTNLEEIYSFHPGGANFTYGDGSVHFISEDLDIVTFAALHSRAGGEVVELP</sequence>
<dbReference type="NCBIfam" id="TIGR02532">
    <property type="entry name" value="IV_pilin_GFxxxE"/>
    <property type="match status" value="1"/>
</dbReference>
<dbReference type="Pfam" id="PF07596">
    <property type="entry name" value="SBP_bac_10"/>
    <property type="match status" value="1"/>
</dbReference>